<organism evidence="2 3">
    <name type="scientific">Riccia sorocarpa</name>
    <dbReference type="NCBI Taxonomy" id="122646"/>
    <lineage>
        <taxon>Eukaryota</taxon>
        <taxon>Viridiplantae</taxon>
        <taxon>Streptophyta</taxon>
        <taxon>Embryophyta</taxon>
        <taxon>Marchantiophyta</taxon>
        <taxon>Marchantiopsida</taxon>
        <taxon>Marchantiidae</taxon>
        <taxon>Marchantiales</taxon>
        <taxon>Ricciaceae</taxon>
        <taxon>Riccia</taxon>
    </lineage>
</organism>
<comment type="caution">
    <text evidence="2">The sequence shown here is derived from an EMBL/GenBank/DDBJ whole genome shotgun (WGS) entry which is preliminary data.</text>
</comment>
<protein>
    <submittedName>
        <fullName evidence="2">Uncharacterized protein</fullName>
    </submittedName>
</protein>
<accession>A0ABD3GML8</accession>
<feature type="region of interest" description="Disordered" evidence="1">
    <location>
        <begin position="386"/>
        <end position="414"/>
    </location>
</feature>
<evidence type="ECO:0000313" key="2">
    <source>
        <dbReference type="EMBL" id="KAL3680428.1"/>
    </source>
</evidence>
<feature type="compositionally biased region" description="Acidic residues" evidence="1">
    <location>
        <begin position="396"/>
        <end position="414"/>
    </location>
</feature>
<feature type="region of interest" description="Disordered" evidence="1">
    <location>
        <begin position="1"/>
        <end position="38"/>
    </location>
</feature>
<evidence type="ECO:0000313" key="3">
    <source>
        <dbReference type="Proteomes" id="UP001633002"/>
    </source>
</evidence>
<keyword evidence="3" id="KW-1185">Reference proteome</keyword>
<feature type="region of interest" description="Disordered" evidence="1">
    <location>
        <begin position="70"/>
        <end position="99"/>
    </location>
</feature>
<name>A0ABD3GML8_9MARC</name>
<dbReference type="EMBL" id="JBJQOH010000007">
    <property type="protein sequence ID" value="KAL3680428.1"/>
    <property type="molecule type" value="Genomic_DNA"/>
</dbReference>
<evidence type="ECO:0000256" key="1">
    <source>
        <dbReference type="SAM" id="MobiDB-lite"/>
    </source>
</evidence>
<proteinExistence type="predicted"/>
<sequence>MSPPRNVFTNFPSPRLLQSPPNLGGQDQNTPDEDEDLGPIETEVLSEDDGYKSIEEVPVSAAARRFKETLREPKLPRVTQHGHTKSRSGDLDTDQTWEPPAGVRNFVNADGARLMLASQQLPLKSYAEIKRQTKSAQNIGTLETTQEGDVVRHVHAIRQDIQAHCYPFFDDAEKDWWNHWFIHQEIIGRNIGNSIRERLTGDMCWLWLVPPERDAEEEVELLAVTTAEDLRRRVFGIRRPIYSGPRKPPPGSAAADRAAHIGELTEIHDKSFLAVLAEDEVSFWICQVLKINGRNEGGEPTDVTIQWYATEDSNPYTGKFYPEKRRSNGKGRPVLFRQEVNLDAVTILSFNFIFTTTRRLLKITERQIRTVLFRIARVKQASEVDGNISPTADIGSADDEETDCSGPDSDPDEQ</sequence>
<gene>
    <name evidence="2" type="ORF">R1sor_023384</name>
</gene>
<dbReference type="AlphaFoldDB" id="A0ABD3GML8"/>
<feature type="compositionally biased region" description="Polar residues" evidence="1">
    <location>
        <begin position="19"/>
        <end position="29"/>
    </location>
</feature>
<dbReference type="Proteomes" id="UP001633002">
    <property type="component" value="Unassembled WGS sequence"/>
</dbReference>
<reference evidence="2 3" key="1">
    <citation type="submission" date="2024-09" db="EMBL/GenBank/DDBJ databases">
        <title>Chromosome-scale assembly of Riccia sorocarpa.</title>
        <authorList>
            <person name="Paukszto L."/>
        </authorList>
    </citation>
    <scope>NUCLEOTIDE SEQUENCE [LARGE SCALE GENOMIC DNA]</scope>
    <source>
        <strain evidence="2">LP-2024</strain>
        <tissue evidence="2">Aerial parts of the thallus</tissue>
    </source>
</reference>